<reference evidence="6 7" key="1">
    <citation type="submission" date="2019-07" db="EMBL/GenBank/DDBJ databases">
        <title>Full genome sequence of Luteimonas sp. Gr-4.</title>
        <authorList>
            <person name="Im W.-T."/>
        </authorList>
    </citation>
    <scope>NUCLEOTIDE SEQUENCE [LARGE SCALE GENOMIC DNA]</scope>
    <source>
        <strain evidence="6 7">Gr-4</strain>
    </source>
</reference>
<dbReference type="KEGG" id="lug:FPZ22_03745"/>
<dbReference type="PANTHER" id="PTHR11785:SF512">
    <property type="entry name" value="SOBREMESA, ISOFORM B"/>
    <property type="match status" value="1"/>
</dbReference>
<feature type="transmembrane region" description="Helical" evidence="5">
    <location>
        <begin position="360"/>
        <end position="379"/>
    </location>
</feature>
<feature type="transmembrane region" description="Helical" evidence="5">
    <location>
        <begin position="416"/>
        <end position="436"/>
    </location>
</feature>
<feature type="transmembrane region" description="Helical" evidence="5">
    <location>
        <begin position="229"/>
        <end position="254"/>
    </location>
</feature>
<dbReference type="EMBL" id="CP042218">
    <property type="protein sequence ID" value="QDW66109.1"/>
    <property type="molecule type" value="Genomic_DNA"/>
</dbReference>
<dbReference type="RefSeq" id="WP_144890486.1">
    <property type="nucleotide sequence ID" value="NZ_CP042218.1"/>
</dbReference>
<keyword evidence="4 5" id="KW-0472">Membrane</keyword>
<evidence type="ECO:0000256" key="2">
    <source>
        <dbReference type="ARBA" id="ARBA00022692"/>
    </source>
</evidence>
<feature type="transmembrane region" description="Helical" evidence="5">
    <location>
        <begin position="391"/>
        <end position="410"/>
    </location>
</feature>
<evidence type="ECO:0000313" key="6">
    <source>
        <dbReference type="EMBL" id="QDW66109.1"/>
    </source>
</evidence>
<name>A0A518N2I7_9GAMM</name>
<feature type="transmembrane region" description="Helical" evidence="5">
    <location>
        <begin position="155"/>
        <end position="176"/>
    </location>
</feature>
<feature type="transmembrane region" description="Helical" evidence="5">
    <location>
        <begin position="329"/>
        <end position="348"/>
    </location>
</feature>
<dbReference type="AlphaFoldDB" id="A0A518N2I7"/>
<dbReference type="PANTHER" id="PTHR11785">
    <property type="entry name" value="AMINO ACID TRANSPORTER"/>
    <property type="match status" value="1"/>
</dbReference>
<evidence type="ECO:0000256" key="4">
    <source>
        <dbReference type="ARBA" id="ARBA00023136"/>
    </source>
</evidence>
<feature type="transmembrane region" description="Helical" evidence="5">
    <location>
        <begin position="12"/>
        <end position="34"/>
    </location>
</feature>
<gene>
    <name evidence="6" type="ORF">FPZ22_03745</name>
</gene>
<protein>
    <submittedName>
        <fullName evidence="6">Amino acid permease</fullName>
    </submittedName>
</protein>
<evidence type="ECO:0000256" key="1">
    <source>
        <dbReference type="ARBA" id="ARBA00004141"/>
    </source>
</evidence>
<feature type="transmembrane region" description="Helical" evidence="5">
    <location>
        <begin position="46"/>
        <end position="70"/>
    </location>
</feature>
<proteinExistence type="predicted"/>
<sequence length="445" mass="46607">MTDQGGSRPRAVLSVFHAVTIMVGLVVGIGIFRTPSIVAASVDSDWMFIAVWMAGGLVTLVGALCYAELAAAHPDTGGEYHFLSLAWGRPVAVLFGWARCTVIQTGQIAAVAFVLGDYLSQLAPLGAHGASLYAAAAVVLFTGVNVVGTVQGRNLQLVVTFIEIGAIVAIILSGLLGSGAAGNTPGATATTQATSAPGMAMIFVLLTYGGWSEAAYLSGELRDPRRNVVRVLVSGSLILMTLYTLANVALLSVLGLEGLRGSDAVAADMMRAVAGPTGEVIVTLAVVVAAVSTLNATILTGSRVFHALARDLTVLRWAGVWRERGTTPANAQIVQAVIALALIGLGAITRDGFKAMVDYTAPVFWGFMLLVGLALFVLRRRAPDRRLPYRVPLYPFTPLVFCFTCLYMLYASIAYTGSAALVGLAVLAAGLPLLLFQRPSRGEPR</sequence>
<dbReference type="GO" id="GO:0015179">
    <property type="term" value="F:L-amino acid transmembrane transporter activity"/>
    <property type="evidence" value="ECO:0007669"/>
    <property type="project" value="TreeGrafter"/>
</dbReference>
<organism evidence="6 7">
    <name type="scientific">Luteimonas granuli</name>
    <dbReference type="NCBI Taxonomy" id="1176533"/>
    <lineage>
        <taxon>Bacteria</taxon>
        <taxon>Pseudomonadati</taxon>
        <taxon>Pseudomonadota</taxon>
        <taxon>Gammaproteobacteria</taxon>
        <taxon>Lysobacterales</taxon>
        <taxon>Lysobacteraceae</taxon>
        <taxon>Luteimonas</taxon>
    </lineage>
</organism>
<feature type="transmembrane region" description="Helical" evidence="5">
    <location>
        <begin position="196"/>
        <end position="217"/>
    </location>
</feature>
<dbReference type="Pfam" id="PF13520">
    <property type="entry name" value="AA_permease_2"/>
    <property type="match status" value="1"/>
</dbReference>
<feature type="transmembrane region" description="Helical" evidence="5">
    <location>
        <begin position="280"/>
        <end position="308"/>
    </location>
</feature>
<dbReference type="Gene3D" id="1.20.1740.10">
    <property type="entry name" value="Amino acid/polyamine transporter I"/>
    <property type="match status" value="1"/>
</dbReference>
<keyword evidence="3 5" id="KW-1133">Transmembrane helix</keyword>
<comment type="subcellular location">
    <subcellularLocation>
        <location evidence="1">Membrane</location>
        <topology evidence="1">Multi-pass membrane protein</topology>
    </subcellularLocation>
</comment>
<feature type="transmembrane region" description="Helical" evidence="5">
    <location>
        <begin position="91"/>
        <end position="115"/>
    </location>
</feature>
<feature type="transmembrane region" description="Helical" evidence="5">
    <location>
        <begin position="127"/>
        <end position="148"/>
    </location>
</feature>
<dbReference type="PIRSF" id="PIRSF006060">
    <property type="entry name" value="AA_transporter"/>
    <property type="match status" value="1"/>
</dbReference>
<evidence type="ECO:0000313" key="7">
    <source>
        <dbReference type="Proteomes" id="UP000316584"/>
    </source>
</evidence>
<dbReference type="Proteomes" id="UP000316584">
    <property type="component" value="Chromosome"/>
</dbReference>
<keyword evidence="2 5" id="KW-0812">Transmembrane</keyword>
<accession>A0A518N2I7</accession>
<dbReference type="InterPro" id="IPR002293">
    <property type="entry name" value="AA/rel_permease1"/>
</dbReference>
<keyword evidence="7" id="KW-1185">Reference proteome</keyword>
<dbReference type="GO" id="GO:0016020">
    <property type="term" value="C:membrane"/>
    <property type="evidence" value="ECO:0007669"/>
    <property type="project" value="UniProtKB-SubCell"/>
</dbReference>
<dbReference type="OrthoDB" id="9771067at2"/>
<evidence type="ECO:0000256" key="3">
    <source>
        <dbReference type="ARBA" id="ARBA00022989"/>
    </source>
</evidence>
<evidence type="ECO:0000256" key="5">
    <source>
        <dbReference type="SAM" id="Phobius"/>
    </source>
</evidence>
<dbReference type="InterPro" id="IPR050598">
    <property type="entry name" value="AminoAcid_Transporter"/>
</dbReference>